<dbReference type="InterPro" id="IPR030391">
    <property type="entry name" value="MeTrfase_TrmA_CS"/>
</dbReference>
<dbReference type="PROSITE" id="PS01231">
    <property type="entry name" value="TRMA_2"/>
    <property type="match status" value="1"/>
</dbReference>
<dbReference type="CDD" id="cd02440">
    <property type="entry name" value="AdoMet_MTases"/>
    <property type="match status" value="1"/>
</dbReference>
<proteinExistence type="inferred from homology"/>
<dbReference type="Proteomes" id="UP000266183">
    <property type="component" value="Chromosome"/>
</dbReference>
<gene>
    <name evidence="7" type="primary">rlmD</name>
    <name evidence="7" type="ORF">D4L85_13265</name>
</gene>
<evidence type="ECO:0000313" key="8">
    <source>
        <dbReference type="Proteomes" id="UP000266183"/>
    </source>
</evidence>
<dbReference type="PROSITE" id="PS01230">
    <property type="entry name" value="TRMA_1"/>
    <property type="match status" value="1"/>
</dbReference>
<dbReference type="SUPFAM" id="SSF50249">
    <property type="entry name" value="Nucleic acid-binding proteins"/>
    <property type="match status" value="1"/>
</dbReference>
<dbReference type="Pfam" id="PF01938">
    <property type="entry name" value="TRAM"/>
    <property type="match status" value="1"/>
</dbReference>
<dbReference type="GO" id="GO:0070475">
    <property type="term" value="P:rRNA base methylation"/>
    <property type="evidence" value="ECO:0007669"/>
    <property type="project" value="TreeGrafter"/>
</dbReference>
<name>A0A385SLY8_9BACT</name>
<dbReference type="EMBL" id="CP032382">
    <property type="protein sequence ID" value="AYB31486.1"/>
    <property type="molecule type" value="Genomic_DNA"/>
</dbReference>
<keyword evidence="2 4" id="KW-0808">Transferase</keyword>
<evidence type="ECO:0000256" key="4">
    <source>
        <dbReference type="PROSITE-ProRule" id="PRU01024"/>
    </source>
</evidence>
<feature type="binding site" evidence="4">
    <location>
        <position position="409"/>
    </location>
    <ligand>
        <name>S-adenosyl-L-methionine</name>
        <dbReference type="ChEBI" id="CHEBI:59789"/>
    </ligand>
</feature>
<evidence type="ECO:0000259" key="6">
    <source>
        <dbReference type="PROSITE" id="PS50926"/>
    </source>
</evidence>
<evidence type="ECO:0000313" key="7">
    <source>
        <dbReference type="EMBL" id="AYB31486.1"/>
    </source>
</evidence>
<reference evidence="8" key="1">
    <citation type="submission" date="2018-09" db="EMBL/GenBank/DDBJ databases">
        <title>Chryseolinea sp. KIS68-18 isolated from soil.</title>
        <authorList>
            <person name="Weon H.-Y."/>
            <person name="Kwon S.-W."/>
            <person name="Lee S.A."/>
        </authorList>
    </citation>
    <scope>NUCLEOTIDE SEQUENCE [LARGE SCALE GENOMIC DNA]</scope>
    <source>
        <strain evidence="8">KIS68-18</strain>
    </source>
</reference>
<keyword evidence="3 4" id="KW-0949">S-adenosyl-L-methionine</keyword>
<dbReference type="RefSeq" id="WP_119754757.1">
    <property type="nucleotide sequence ID" value="NZ_CP032382.1"/>
</dbReference>
<dbReference type="NCBIfam" id="TIGR00479">
    <property type="entry name" value="rumA"/>
    <property type="match status" value="1"/>
</dbReference>
<keyword evidence="8" id="KW-1185">Reference proteome</keyword>
<dbReference type="InterPro" id="IPR030390">
    <property type="entry name" value="MeTrfase_TrmA_AS"/>
</dbReference>
<dbReference type="AlphaFoldDB" id="A0A385SLY8"/>
<evidence type="ECO:0000256" key="3">
    <source>
        <dbReference type="ARBA" id="ARBA00022691"/>
    </source>
</evidence>
<feature type="active site" description="Nucleophile" evidence="4">
    <location>
        <position position="436"/>
    </location>
</feature>
<dbReference type="Gene3D" id="2.40.50.1070">
    <property type="match status" value="1"/>
</dbReference>
<dbReference type="PROSITE" id="PS50926">
    <property type="entry name" value="TRAM"/>
    <property type="match status" value="1"/>
</dbReference>
<feature type="active site" evidence="5">
    <location>
        <position position="436"/>
    </location>
</feature>
<organism evidence="7 8">
    <name type="scientific">Chryseolinea soli</name>
    <dbReference type="NCBI Taxonomy" id="2321403"/>
    <lineage>
        <taxon>Bacteria</taxon>
        <taxon>Pseudomonadati</taxon>
        <taxon>Bacteroidota</taxon>
        <taxon>Cytophagia</taxon>
        <taxon>Cytophagales</taxon>
        <taxon>Fulvivirgaceae</taxon>
        <taxon>Chryseolinea</taxon>
    </lineage>
</organism>
<evidence type="ECO:0000256" key="2">
    <source>
        <dbReference type="ARBA" id="ARBA00022679"/>
    </source>
</evidence>
<dbReference type="InterPro" id="IPR002792">
    <property type="entry name" value="TRAM_dom"/>
</dbReference>
<dbReference type="PANTHER" id="PTHR11061:SF30">
    <property type="entry name" value="TRNA (URACIL(54)-C(5))-METHYLTRANSFERASE"/>
    <property type="match status" value="1"/>
</dbReference>
<dbReference type="Pfam" id="PF05958">
    <property type="entry name" value="tRNA_U5-meth_tr"/>
    <property type="match status" value="1"/>
</dbReference>
<feature type="binding site" evidence="4">
    <location>
        <position position="360"/>
    </location>
    <ligand>
        <name>S-adenosyl-L-methionine</name>
        <dbReference type="ChEBI" id="CHEBI:59789"/>
    </ligand>
</feature>
<protein>
    <submittedName>
        <fullName evidence="7">23S rRNA (Uracil(1939)-C(5))-methyltransferase RlmD</fullName>
        <ecNumber evidence="7">2.1.1.190</ecNumber>
    </submittedName>
</protein>
<dbReference type="InterPro" id="IPR012340">
    <property type="entry name" value="NA-bd_OB-fold"/>
</dbReference>
<dbReference type="InterPro" id="IPR029063">
    <property type="entry name" value="SAM-dependent_MTases_sf"/>
</dbReference>
<dbReference type="Gene3D" id="3.40.50.150">
    <property type="entry name" value="Vaccinia Virus protein VP39"/>
    <property type="match status" value="1"/>
</dbReference>
<dbReference type="KEGG" id="chk:D4L85_13265"/>
<evidence type="ECO:0000256" key="1">
    <source>
        <dbReference type="ARBA" id="ARBA00022603"/>
    </source>
</evidence>
<feature type="binding site" evidence="4">
    <location>
        <position position="339"/>
    </location>
    <ligand>
        <name>S-adenosyl-L-methionine</name>
        <dbReference type="ChEBI" id="CHEBI:59789"/>
    </ligand>
</feature>
<evidence type="ECO:0000256" key="5">
    <source>
        <dbReference type="PROSITE-ProRule" id="PRU10015"/>
    </source>
</evidence>
<comment type="similarity">
    <text evidence="4">Belongs to the class I-like SAM-binding methyltransferase superfamily. RNA M5U methyltransferase family.</text>
</comment>
<dbReference type="PROSITE" id="PS51687">
    <property type="entry name" value="SAM_MT_RNA_M5U"/>
    <property type="match status" value="1"/>
</dbReference>
<dbReference type="OrthoDB" id="9804590at2"/>
<dbReference type="Gene3D" id="2.40.50.140">
    <property type="entry name" value="Nucleic acid-binding proteins"/>
    <property type="match status" value="1"/>
</dbReference>
<dbReference type="FunFam" id="3.40.50.150:FF:000009">
    <property type="entry name" value="23S rRNA (Uracil(1939)-C(5))-methyltransferase RlmD"/>
    <property type="match status" value="1"/>
</dbReference>
<dbReference type="InterPro" id="IPR010280">
    <property type="entry name" value="U5_MeTrfase_fam"/>
</dbReference>
<accession>A0A385SLY8</accession>
<dbReference type="SUPFAM" id="SSF53335">
    <property type="entry name" value="S-adenosyl-L-methionine-dependent methyltransferases"/>
    <property type="match status" value="1"/>
</dbReference>
<dbReference type="PANTHER" id="PTHR11061">
    <property type="entry name" value="RNA M5U METHYLTRANSFERASE"/>
    <property type="match status" value="1"/>
</dbReference>
<feature type="domain" description="TRAM" evidence="6">
    <location>
        <begin position="1"/>
        <end position="59"/>
    </location>
</feature>
<dbReference type="EC" id="2.1.1.190" evidence="7"/>
<keyword evidence="1 4" id="KW-0489">Methyltransferase</keyword>
<sequence>MKKGDVLENIVVETMAAEGKCVSRIDGLVLFMEGGAPGDTVDVQLTKIKSSFLEGRVTTVKQLSPSRSQPFCTHFGLCGGCSWQHIGYDAQLVYKQKQVADNLQRLGGLALPPLQTIVPSAKTRFYRNKLDYTFSAQRWLTREEMEKKKALENPAESMPPQPALGYHIPRKYDLVFDVTECHLQPDPSNAIRLAVKDEALKAGIPFFDLRKQVGFLRTITIRTANTGEVMIILQVTYDKMEWTEKILRRLEKDFPQITSFNYIINGKKNDTFHDLDIICWKGNPYITEHMPKPDGSGVLQFRVGPKSFYQTNSDQAYQLYKLAWEMAELKGHERVYDLYTGTGTIANFVAAQAQKVVGLEYVAAAIEDAKVNSRINNITNTDFHAGDIKDLLDESFLSQHGTPDTIITDPPRAGMHEAVCGMILKAAPQRIVYVSCNPATQARDLSLLADNYEILRVQPVDMFPHTVHVENIVSLKKK</sequence>
<dbReference type="GO" id="GO:0070041">
    <property type="term" value="F:rRNA (uridine-C5-)-methyltransferase activity"/>
    <property type="evidence" value="ECO:0007669"/>
    <property type="project" value="TreeGrafter"/>
</dbReference>
<feature type="binding site" evidence="4">
    <location>
        <position position="310"/>
    </location>
    <ligand>
        <name>S-adenosyl-L-methionine</name>
        <dbReference type="ChEBI" id="CHEBI:59789"/>
    </ligand>
</feature>